<dbReference type="AlphaFoldDB" id="A0A4Q1CDB8"/>
<accession>A0A4Q1CDB8</accession>
<keyword evidence="2" id="KW-0732">Signal</keyword>
<dbReference type="Gene3D" id="2.60.40.1120">
    <property type="entry name" value="Carboxypeptidase-like, regulatory domain"/>
    <property type="match status" value="1"/>
</dbReference>
<protein>
    <submittedName>
        <fullName evidence="4">TonB-dependent receptor</fullName>
    </submittedName>
</protein>
<dbReference type="InterPro" id="IPR041700">
    <property type="entry name" value="OMP_b-brl_3"/>
</dbReference>
<evidence type="ECO:0000259" key="3">
    <source>
        <dbReference type="Pfam" id="PF14905"/>
    </source>
</evidence>
<evidence type="ECO:0000256" key="1">
    <source>
        <dbReference type="SAM" id="MobiDB-lite"/>
    </source>
</evidence>
<name>A0A4Q1CDB8_9BACT</name>
<dbReference type="SUPFAM" id="SSF49464">
    <property type="entry name" value="Carboxypeptidase regulatory domain-like"/>
    <property type="match status" value="1"/>
</dbReference>
<organism evidence="4 5">
    <name type="scientific">Lacibacter luteus</name>
    <dbReference type="NCBI Taxonomy" id="2508719"/>
    <lineage>
        <taxon>Bacteria</taxon>
        <taxon>Pseudomonadati</taxon>
        <taxon>Bacteroidota</taxon>
        <taxon>Chitinophagia</taxon>
        <taxon>Chitinophagales</taxon>
        <taxon>Chitinophagaceae</taxon>
        <taxon>Lacibacter</taxon>
    </lineage>
</organism>
<dbReference type="OrthoDB" id="606930at2"/>
<feature type="domain" description="Outer membrane protein beta-barrel" evidence="3">
    <location>
        <begin position="440"/>
        <end position="777"/>
    </location>
</feature>
<gene>
    <name evidence="4" type="ORF">ESA94_20840</name>
</gene>
<dbReference type="Proteomes" id="UP000290204">
    <property type="component" value="Unassembled WGS sequence"/>
</dbReference>
<dbReference type="Pfam" id="PF13620">
    <property type="entry name" value="CarboxypepD_reg"/>
    <property type="match status" value="1"/>
</dbReference>
<evidence type="ECO:0000313" key="5">
    <source>
        <dbReference type="Proteomes" id="UP000290204"/>
    </source>
</evidence>
<dbReference type="InterPro" id="IPR008969">
    <property type="entry name" value="CarboxyPept-like_regulatory"/>
</dbReference>
<feature type="chain" id="PRO_5020209627" evidence="2">
    <location>
        <begin position="20"/>
        <end position="948"/>
    </location>
</feature>
<sequence>MKKLLLIILIATVSVPALAQTSGISGKVTDSTGAKGLEKATVKLVEKDLPKDTLRTITNAKGEFSFTKIPASAYSIIISYSGYKPMVKEFFKPSAGVSNIDLGELVLTNTYLDLAEIVIEAPAVTMKEDTVEYRAGAFQTKPNATTEELLKKLPGVQVDRQGNITAHGKQVTRVKVNGKDFFSGDPKTATQEIPADMIDKVQVVDDYGDQSNASGVRDGEPEKIINLQLKKDKNKGYFGRAMIGYGTDDRYVAAGALNRFNNSQQLSLIVNSNNNNTSTFRANEGSGGGGGGMQFGGGGGGGNNSNNQNGITNLNSVGLNYRTDFGKRNSFYGSYTYTHRNTLTESFTSRDQPLFSLLTNTYKATTNKGGTHRAFANLEYWIDSFNYIKVNPSFSYADGNNLSFDSSHYYNGKLQTRADSNQTSVLSKRPDFSTSLLYNHRFKKRGRNFSFNGQLTLSGSESDQLKENYTNFYDANGAFLRDSLQFRNTIQDNRNSGFNARFTYTEPLTANRFLDLNYNFNRNFSGNNKQVYTKDPLTGNDYAFVSYLSNNYETDFNYNRISAAVRTVMKKYNYTIGVMVQPVILNGYSITKDSAYKPITNFNWFPVARFQYSFSRSKTLNFNYNGSARQPSFDQLQPVLEESSQLNKSTGNPFLKPSTSHVFNGTFNNFNFGSGKIFMVNGSFNFINNQIVNKVTNFKDGSGRFTGATFTQPVNIKGYYNSNLFVNYGRPFQNRKYVIGLRSMLNYNNNVSVSNQVTKTATDSIVGADIRNTAHNWIWSPGVDFDYNLSWLELRTGASYNLNYTDYSANNNLNRLHTITLSNDGRIDFGAGFILRWDFDYFIYEGLTSSNQENIALLNASVEKEIFKKKNGIIKLAGFDIFKQNTNISRSVTEQYVTDTRTNRLTQYFMLSFTYRFNKFSGTQGGNQQNNNFRRAEGRNMMMIQNNE</sequence>
<dbReference type="EMBL" id="SDHW01000010">
    <property type="protein sequence ID" value="RXK57501.1"/>
    <property type="molecule type" value="Genomic_DNA"/>
</dbReference>
<feature type="signal peptide" evidence="2">
    <location>
        <begin position="1"/>
        <end position="19"/>
    </location>
</feature>
<dbReference type="Pfam" id="PF14905">
    <property type="entry name" value="OMP_b-brl_3"/>
    <property type="match status" value="1"/>
</dbReference>
<feature type="compositionally biased region" description="Gly residues" evidence="1">
    <location>
        <begin position="285"/>
        <end position="303"/>
    </location>
</feature>
<dbReference type="SUPFAM" id="SSF56935">
    <property type="entry name" value="Porins"/>
    <property type="match status" value="1"/>
</dbReference>
<dbReference type="RefSeq" id="WP_129132900.1">
    <property type="nucleotide sequence ID" value="NZ_SDHW01000010.1"/>
</dbReference>
<evidence type="ECO:0000313" key="4">
    <source>
        <dbReference type="EMBL" id="RXK57501.1"/>
    </source>
</evidence>
<comment type="caution">
    <text evidence="4">The sequence shown here is derived from an EMBL/GenBank/DDBJ whole genome shotgun (WGS) entry which is preliminary data.</text>
</comment>
<keyword evidence="4" id="KW-0675">Receptor</keyword>
<proteinExistence type="predicted"/>
<keyword evidence="5" id="KW-1185">Reference proteome</keyword>
<feature type="region of interest" description="Disordered" evidence="1">
    <location>
        <begin position="281"/>
        <end position="309"/>
    </location>
</feature>
<reference evidence="4 5" key="1">
    <citation type="submission" date="2019-01" db="EMBL/GenBank/DDBJ databases">
        <title>Lacibacter sp. strain TTM-7.</title>
        <authorList>
            <person name="Chen W.-M."/>
        </authorList>
    </citation>
    <scope>NUCLEOTIDE SEQUENCE [LARGE SCALE GENOMIC DNA]</scope>
    <source>
        <strain evidence="4 5">TTM-7</strain>
    </source>
</reference>
<evidence type="ECO:0000256" key="2">
    <source>
        <dbReference type="SAM" id="SignalP"/>
    </source>
</evidence>